<dbReference type="HOGENOM" id="CLU_007383_11_1_0"/>
<dbReference type="Gene3D" id="3.40.50.720">
    <property type="entry name" value="NAD(P)-binding Rossmann-like Domain"/>
    <property type="match status" value="1"/>
</dbReference>
<dbReference type="Proteomes" id="UP000000379">
    <property type="component" value="Chromosome"/>
</dbReference>
<evidence type="ECO:0000313" key="2">
    <source>
        <dbReference type="EMBL" id="ADI16041.1"/>
    </source>
</evidence>
<dbReference type="InterPro" id="IPR051783">
    <property type="entry name" value="NAD(P)-dependent_oxidoreduct"/>
</dbReference>
<dbReference type="GO" id="GO:0005737">
    <property type="term" value="C:cytoplasm"/>
    <property type="evidence" value="ECO:0007669"/>
    <property type="project" value="TreeGrafter"/>
</dbReference>
<reference evidence="2 3" key="2">
    <citation type="journal article" date="2011" name="Stand. Genomic Sci.">
        <title>Complete genome sequence of Truepera radiovictrix type strain (RQ-24).</title>
        <authorList>
            <person name="Ivanova N."/>
            <person name="Rohde C."/>
            <person name="Munk C."/>
            <person name="Nolan M."/>
            <person name="Lucas S."/>
            <person name="Del Rio T.G."/>
            <person name="Tice H."/>
            <person name="Deshpande S."/>
            <person name="Cheng J.F."/>
            <person name="Tapia R."/>
            <person name="Han C."/>
            <person name="Goodwin L."/>
            <person name="Pitluck S."/>
            <person name="Liolios K."/>
            <person name="Mavromatis K."/>
            <person name="Mikhailova N."/>
            <person name="Pati A."/>
            <person name="Chen A."/>
            <person name="Palaniappan K."/>
            <person name="Land M."/>
            <person name="Hauser L."/>
            <person name="Chang Y.J."/>
            <person name="Jeffries C.D."/>
            <person name="Brambilla E."/>
            <person name="Rohde M."/>
            <person name="Goker M."/>
            <person name="Tindall B.J."/>
            <person name="Woyke T."/>
            <person name="Bristow J."/>
            <person name="Eisen J.A."/>
            <person name="Markowitz V."/>
            <person name="Hugenholtz P."/>
            <person name="Kyrpides N.C."/>
            <person name="Klenk H.P."/>
            <person name="Lapidus A."/>
        </authorList>
    </citation>
    <scope>NUCLEOTIDE SEQUENCE [LARGE SCALE GENOMIC DNA]</scope>
    <source>
        <strain evidence="3">DSM 17093 / CIP 108686 / LMG 22925 / RQ-24</strain>
    </source>
</reference>
<dbReference type="eggNOG" id="COG0451">
    <property type="taxonomic scope" value="Bacteria"/>
</dbReference>
<name>D7CW91_TRURR</name>
<keyword evidence="3" id="KW-1185">Reference proteome</keyword>
<dbReference type="PANTHER" id="PTHR48079">
    <property type="entry name" value="PROTEIN YEEZ"/>
    <property type="match status" value="1"/>
</dbReference>
<reference evidence="3" key="1">
    <citation type="submission" date="2010-05" db="EMBL/GenBank/DDBJ databases">
        <title>The complete genome of Truepera radiovictris DSM 17093.</title>
        <authorList>
            <consortium name="US DOE Joint Genome Institute (JGI-PGF)"/>
            <person name="Lucas S."/>
            <person name="Copeland A."/>
            <person name="Lapidus A."/>
            <person name="Glavina del Rio T."/>
            <person name="Dalin E."/>
            <person name="Tice H."/>
            <person name="Bruce D."/>
            <person name="Goodwin L."/>
            <person name="Pitluck S."/>
            <person name="Kyrpides N."/>
            <person name="Mavromatis K."/>
            <person name="Ovchinnikova G."/>
            <person name="Munk A.C."/>
            <person name="Detter J.C."/>
            <person name="Han C."/>
            <person name="Tapia R."/>
            <person name="Land M."/>
            <person name="Hauser L."/>
            <person name="Markowitz V."/>
            <person name="Cheng J.-F."/>
            <person name="Hugenholtz P."/>
            <person name="Woyke T."/>
            <person name="Wu D."/>
            <person name="Tindall B."/>
            <person name="Pomrenke H.G."/>
            <person name="Brambilla E."/>
            <person name="Klenk H.-P."/>
            <person name="Eisen J.A."/>
        </authorList>
    </citation>
    <scope>NUCLEOTIDE SEQUENCE [LARGE SCALE GENOMIC DNA]</scope>
    <source>
        <strain evidence="3">DSM 17093 / CIP 108686 / LMG 22925 / RQ-24</strain>
    </source>
</reference>
<gene>
    <name evidence="2" type="ordered locus">Trad_2947</name>
</gene>
<dbReference type="InterPro" id="IPR036291">
    <property type="entry name" value="NAD(P)-bd_dom_sf"/>
</dbReference>
<dbReference type="OrthoDB" id="751203at2"/>
<dbReference type="Pfam" id="PF03807">
    <property type="entry name" value="F420_oxidored"/>
    <property type="match status" value="1"/>
</dbReference>
<feature type="domain" description="Pyrroline-5-carboxylate reductase catalytic N-terminal" evidence="1">
    <location>
        <begin position="2"/>
        <end position="76"/>
    </location>
</feature>
<organism evidence="2 3">
    <name type="scientific">Truepera radiovictrix (strain DSM 17093 / CIP 108686 / LMG 22925 / RQ-24)</name>
    <dbReference type="NCBI Taxonomy" id="649638"/>
    <lineage>
        <taxon>Bacteria</taxon>
        <taxon>Thermotogati</taxon>
        <taxon>Deinococcota</taxon>
        <taxon>Deinococci</taxon>
        <taxon>Trueperales</taxon>
        <taxon>Trueperaceae</taxon>
        <taxon>Truepera</taxon>
    </lineage>
</organism>
<dbReference type="KEGG" id="tra:Trad_2947"/>
<evidence type="ECO:0000313" key="3">
    <source>
        <dbReference type="Proteomes" id="UP000000379"/>
    </source>
</evidence>
<accession>D7CW91</accession>
<dbReference type="GO" id="GO:0004029">
    <property type="term" value="F:aldehyde dehydrogenase (NAD+) activity"/>
    <property type="evidence" value="ECO:0007669"/>
    <property type="project" value="TreeGrafter"/>
</dbReference>
<proteinExistence type="predicted"/>
<dbReference type="InterPro" id="IPR028939">
    <property type="entry name" value="P5C_Rdtase_cat_N"/>
</dbReference>
<dbReference type="SUPFAM" id="SSF51735">
    <property type="entry name" value="NAD(P)-binding Rossmann-fold domains"/>
    <property type="match status" value="1"/>
</dbReference>
<dbReference type="PANTHER" id="PTHR48079:SF6">
    <property type="entry name" value="NAD(P)-BINDING DOMAIN-CONTAINING PROTEIN-RELATED"/>
    <property type="match status" value="1"/>
</dbReference>
<dbReference type="STRING" id="649638.Trad_2947"/>
<protein>
    <submittedName>
        <fullName evidence="2">NADP oxidoreductase coenzyme F420-dependent</fullName>
    </submittedName>
</protein>
<dbReference type="EMBL" id="CP002049">
    <property type="protein sequence ID" value="ADI16041.1"/>
    <property type="molecule type" value="Genomic_DNA"/>
</dbReference>
<evidence type="ECO:0000259" key="1">
    <source>
        <dbReference type="Pfam" id="PF03807"/>
    </source>
</evidence>
<dbReference type="RefSeq" id="WP_013179400.1">
    <property type="nucleotide sequence ID" value="NC_014221.1"/>
</dbReference>
<sequence length="269" mass="28565">MRIGILGCGWVGAALGRVLVARGHAVTGTVTTPDGLAALEAAGIRAVQLVLTPALVGDPADLFEADALVLTLPPKRRADDVRTRYPAQIAEALRHTPATTHVLFTGSTSVYADGTLEARGREVREADAGGAVSASGAALLAAEALLRERRATVLRLAGLYGYDRQPGQRLAGREVTGGDARVNLVHRDDVVAVMTRVLEEGLWGETLNVCAPLHPTRRALYTRYAARSGLPPPRFVPPHAVPFKVVRSDKLAQTLGYRFIHPDPSADAP</sequence>
<dbReference type="AlphaFoldDB" id="D7CW91"/>